<dbReference type="AlphaFoldDB" id="A0A8H7EXS1"/>
<accession>A0A8H7EXS1</accession>
<evidence type="ECO:0000313" key="2">
    <source>
        <dbReference type="EMBL" id="KAF7761920.1"/>
    </source>
</evidence>
<dbReference type="Pfam" id="PF02992">
    <property type="entry name" value="Transposase_21"/>
    <property type="match status" value="1"/>
</dbReference>
<feature type="region of interest" description="Disordered" evidence="1">
    <location>
        <begin position="59"/>
        <end position="86"/>
    </location>
</feature>
<evidence type="ECO:0000256" key="1">
    <source>
        <dbReference type="SAM" id="MobiDB-lite"/>
    </source>
</evidence>
<evidence type="ECO:0000313" key="3">
    <source>
        <dbReference type="Proteomes" id="UP000629468"/>
    </source>
</evidence>
<evidence type="ECO:0008006" key="4">
    <source>
        <dbReference type="Google" id="ProtNLM"/>
    </source>
</evidence>
<dbReference type="PANTHER" id="PTHR46579:SF1">
    <property type="entry name" value="F5_8 TYPE C DOMAIN-CONTAINING PROTEIN"/>
    <property type="match status" value="1"/>
</dbReference>
<protein>
    <recommendedName>
        <fullName evidence="4">Transposase family Tnp2 protein</fullName>
    </recommendedName>
</protein>
<dbReference type="InterPro" id="IPR004242">
    <property type="entry name" value="Transposase_21"/>
</dbReference>
<sequence length="1023" mass="117099">MAPTCKPSKVKCTCPCGAMVAPRTRQRHLEGRAKTVSLRALIARKRSRSGFVIEDTRITKKRRQNGLPPPVPSFPPDHTPPVTADDQLHAPESLAFPAGNHPLDEDQSDADIRRATRVERQTVRAMQRTWGDTPQAIRRLDDEDNDEDRQEQLALSNDALYDFIFADEDLDLNDDPESNDEIDEEDDELRTDMAGIYLWDKVRERSKHEVAALDNVQSLGEADIDLLLKFTLKVEDRLSDRTFARMERVFRQERQESLKMTKKRVRVLSGLQPIRYSCCINSCVCFTGHYEHYTMCPNPQCNEPRFNAKGQPRKYFAYLPIIPRLLAMLSNRELAQRMRYRAEYQHQPGVIRDVFDGSYYQSLLQTVVPTDDDNDNSFFYFSDPRDIALGLSTDGFAPFKRRSQTCWPIILFVYNLAPDVRFQKKYRLRIGVIPGPRKPWDPDSYFWPLIQELIQLEAGVKAWDATIQAYFLLHAYLILLFGDIPAMALIMNMKGSNAVSPCRVCSIKGICNPSASKKTNYVPLRRDTLPNADPVRYDPRNLPIRSHGELMEQAIAVQMSPTNAASEDLAKRYGIKGIPVLSNVSAISFPESFPFDFMHLIWENLIPNLISFWIGEFKDLDHGHKGYFIGPQAWEEIGRATEACGSTIPSAFGARVPNIAKKQSQMSAEMYSNWTLFIAPIVLRRRFPKAQYYKHFLKLVELLKLCLSFEIDQEMLLRIEEGFVQWVWDYERFYYCNVSARLSACPLTLHALLHIAWGIRVAGPVWSYWAFPMERECNNLLCAIKSRRHPYESINSFMIATAQLDQIRLMHNLHDVLNLDPPMKTMNQMVHESYPTYKLWGSRQNATLPKPVSNKIQASLATRFNTTISIVRAAIKLDAPLLQYGKVTCLGDGDTMVACDIVGQSESSRDASFVKYILRVDRFARQRRREPEYVPCTYYGQLKRLVVLDLPIIPELKLDSPSTIIIAIIQSMKEALEDGVSYCQESSVLEAVDLNTLECVVGRVRDGNRWGIVDRSNAVTQIE</sequence>
<comment type="caution">
    <text evidence="2">The sequence shown here is derived from an EMBL/GenBank/DDBJ whole genome shotgun (WGS) entry which is preliminary data.</text>
</comment>
<gene>
    <name evidence="2" type="ORF">Agabi119p4_9912</name>
</gene>
<feature type="compositionally biased region" description="Pro residues" evidence="1">
    <location>
        <begin position="67"/>
        <end position="79"/>
    </location>
</feature>
<dbReference type="PANTHER" id="PTHR46579">
    <property type="entry name" value="F5/8 TYPE C DOMAIN-CONTAINING PROTEIN-RELATED"/>
    <property type="match status" value="1"/>
</dbReference>
<organism evidence="2 3">
    <name type="scientific">Agaricus bisporus var. burnettii</name>
    <dbReference type="NCBI Taxonomy" id="192524"/>
    <lineage>
        <taxon>Eukaryota</taxon>
        <taxon>Fungi</taxon>
        <taxon>Dikarya</taxon>
        <taxon>Basidiomycota</taxon>
        <taxon>Agaricomycotina</taxon>
        <taxon>Agaricomycetes</taxon>
        <taxon>Agaricomycetidae</taxon>
        <taxon>Agaricales</taxon>
        <taxon>Agaricineae</taxon>
        <taxon>Agaricaceae</taxon>
        <taxon>Agaricus</taxon>
    </lineage>
</organism>
<dbReference type="EMBL" id="JABXXO010000013">
    <property type="protein sequence ID" value="KAF7761920.1"/>
    <property type="molecule type" value="Genomic_DNA"/>
</dbReference>
<name>A0A8H7EXS1_AGABI</name>
<reference evidence="2 3" key="1">
    <citation type="journal article" name="Sci. Rep.">
        <title>Telomere-to-telomere assembled and centromere annotated genomes of the two main subspecies of the button mushroom Agaricus bisporus reveal especially polymorphic chromosome ends.</title>
        <authorList>
            <person name="Sonnenberg A.S.M."/>
            <person name="Sedaghat-Telgerd N."/>
            <person name="Lavrijssen B."/>
            <person name="Ohm R.A."/>
            <person name="Hendrickx P.M."/>
            <person name="Scholtmeijer K."/>
            <person name="Baars J.J.P."/>
            <person name="van Peer A."/>
        </authorList>
    </citation>
    <scope>NUCLEOTIDE SEQUENCE [LARGE SCALE GENOMIC DNA]</scope>
    <source>
        <strain evidence="2 3">H119_p4</strain>
    </source>
</reference>
<proteinExistence type="predicted"/>
<dbReference type="Proteomes" id="UP000629468">
    <property type="component" value="Unassembled WGS sequence"/>
</dbReference>